<dbReference type="AlphaFoldDB" id="A0A6P4BGU1"/>
<comment type="similarity">
    <text evidence="6">Belongs to the AP2/ERF transcription factor family. ERF subfamily.</text>
</comment>
<dbReference type="Pfam" id="PF00847">
    <property type="entry name" value="AP2"/>
    <property type="match status" value="1"/>
</dbReference>
<evidence type="ECO:0000256" key="5">
    <source>
        <dbReference type="ARBA" id="ARBA00023242"/>
    </source>
</evidence>
<evidence type="ECO:0000256" key="1">
    <source>
        <dbReference type="ARBA" id="ARBA00004123"/>
    </source>
</evidence>
<dbReference type="CDD" id="cd00018">
    <property type="entry name" value="AP2"/>
    <property type="match status" value="1"/>
</dbReference>
<dbReference type="GO" id="GO:0005634">
    <property type="term" value="C:nucleus"/>
    <property type="evidence" value="ECO:0007669"/>
    <property type="project" value="UniProtKB-SubCell"/>
</dbReference>
<dbReference type="PANTHER" id="PTHR31190:SF449">
    <property type="entry name" value="AP2_ERF DOMAIN-CONTAINING PROTEIN"/>
    <property type="match status" value="1"/>
</dbReference>
<protein>
    <submittedName>
        <fullName evidence="10">Ethylene-responsive transcription factor 2</fullName>
    </submittedName>
</protein>
<reference evidence="10" key="1">
    <citation type="submission" date="2025-08" db="UniProtKB">
        <authorList>
            <consortium name="RefSeq"/>
        </authorList>
    </citation>
    <scope>IDENTIFICATION</scope>
    <source>
        <tissue evidence="10">Seedling</tissue>
    </source>
</reference>
<comment type="subcellular location">
    <subcellularLocation>
        <location evidence="1">Nucleus</location>
    </subcellularLocation>
</comment>
<dbReference type="GO" id="GO:0003700">
    <property type="term" value="F:DNA-binding transcription factor activity"/>
    <property type="evidence" value="ECO:0007669"/>
    <property type="project" value="InterPro"/>
</dbReference>
<feature type="domain" description="AP2/ERF" evidence="8">
    <location>
        <begin position="117"/>
        <end position="175"/>
    </location>
</feature>
<dbReference type="InterPro" id="IPR001471">
    <property type="entry name" value="AP2/ERF_dom"/>
</dbReference>
<keyword evidence="4" id="KW-0804">Transcription</keyword>
<gene>
    <name evidence="10" type="primary">LOC107435150</name>
</gene>
<organism evidence="9 10">
    <name type="scientific">Ziziphus jujuba</name>
    <name type="common">Chinese jujube</name>
    <name type="synonym">Ziziphus sativa</name>
    <dbReference type="NCBI Taxonomy" id="326968"/>
    <lineage>
        <taxon>Eukaryota</taxon>
        <taxon>Viridiplantae</taxon>
        <taxon>Streptophyta</taxon>
        <taxon>Embryophyta</taxon>
        <taxon>Tracheophyta</taxon>
        <taxon>Spermatophyta</taxon>
        <taxon>Magnoliopsida</taxon>
        <taxon>eudicotyledons</taxon>
        <taxon>Gunneridae</taxon>
        <taxon>Pentapetalae</taxon>
        <taxon>rosids</taxon>
        <taxon>fabids</taxon>
        <taxon>Rosales</taxon>
        <taxon>Rhamnaceae</taxon>
        <taxon>Paliureae</taxon>
        <taxon>Ziziphus</taxon>
    </lineage>
</organism>
<dbReference type="GO" id="GO:0003677">
    <property type="term" value="F:DNA binding"/>
    <property type="evidence" value="ECO:0007669"/>
    <property type="project" value="UniProtKB-KW"/>
</dbReference>
<keyword evidence="5" id="KW-0539">Nucleus</keyword>
<keyword evidence="3" id="KW-0238">DNA-binding</keyword>
<evidence type="ECO:0000256" key="4">
    <source>
        <dbReference type="ARBA" id="ARBA00023163"/>
    </source>
</evidence>
<evidence type="ECO:0000313" key="9">
    <source>
        <dbReference type="Proteomes" id="UP001652623"/>
    </source>
</evidence>
<dbReference type="InterPro" id="IPR044808">
    <property type="entry name" value="ERF_plant"/>
</dbReference>
<evidence type="ECO:0000259" key="8">
    <source>
        <dbReference type="PROSITE" id="PS51032"/>
    </source>
</evidence>
<dbReference type="KEGG" id="zju:107435150"/>
<name>A0A6P4BGU1_ZIZJJ</name>
<feature type="compositionally biased region" description="Low complexity" evidence="7">
    <location>
        <begin position="196"/>
        <end position="207"/>
    </location>
</feature>
<dbReference type="SUPFAM" id="SSF54171">
    <property type="entry name" value="DNA-binding domain"/>
    <property type="match status" value="1"/>
</dbReference>
<keyword evidence="2" id="KW-0805">Transcription regulation</keyword>
<evidence type="ECO:0000256" key="7">
    <source>
        <dbReference type="SAM" id="MobiDB-lite"/>
    </source>
</evidence>
<dbReference type="GeneID" id="107435150"/>
<dbReference type="InParanoid" id="A0A6P4BGU1"/>
<proteinExistence type="inferred from homology"/>
<dbReference type="InterPro" id="IPR036955">
    <property type="entry name" value="AP2/ERF_dom_sf"/>
</dbReference>
<keyword evidence="9" id="KW-1185">Reference proteome</keyword>
<dbReference type="PANTHER" id="PTHR31190">
    <property type="entry name" value="DNA-BINDING DOMAIN"/>
    <property type="match status" value="1"/>
</dbReference>
<dbReference type="GO" id="GO:0009873">
    <property type="term" value="P:ethylene-activated signaling pathway"/>
    <property type="evidence" value="ECO:0007669"/>
    <property type="project" value="InterPro"/>
</dbReference>
<feature type="region of interest" description="Disordered" evidence="7">
    <location>
        <begin position="179"/>
        <end position="220"/>
    </location>
</feature>
<evidence type="ECO:0000256" key="2">
    <source>
        <dbReference type="ARBA" id="ARBA00023015"/>
    </source>
</evidence>
<dbReference type="SMART" id="SM00380">
    <property type="entry name" value="AP2"/>
    <property type="match status" value="1"/>
</dbReference>
<sequence length="267" mass="29524">MMARQSNYSESDQLDVLESIRQHLLEDDDSHFDTSTITTTTTTTNAQQYSPAPPSLFQSLSFTDCWTDFLFKADHHMAVEMGPTAGPTVGPTVVTVTETDVVPPDQSNNNKPRRGWQYRGVRRRPWGKYAAEIRDPKRNGSRIWLGTYENAEDAALAYDRAAFKMRGAKAKLNFPHLIGSGAPEPVRVSPKRRSPDASSSSYSWDSGSPKHKRRELVGSRAAKAESSTVCSSVEVFQMAPLTPGDQGLNDYNVGLSSPPGFFMCGWL</sequence>
<dbReference type="PRINTS" id="PR00367">
    <property type="entry name" value="ETHRSPELEMNT"/>
</dbReference>
<dbReference type="Gene3D" id="3.30.730.10">
    <property type="entry name" value="AP2/ERF domain"/>
    <property type="match status" value="1"/>
</dbReference>
<evidence type="ECO:0000313" key="10">
    <source>
        <dbReference type="RefSeq" id="XP_015902193.3"/>
    </source>
</evidence>
<dbReference type="InterPro" id="IPR016177">
    <property type="entry name" value="DNA-bd_dom_sf"/>
</dbReference>
<dbReference type="RefSeq" id="XP_015902193.3">
    <property type="nucleotide sequence ID" value="XM_016046707.3"/>
</dbReference>
<evidence type="ECO:0000256" key="3">
    <source>
        <dbReference type="ARBA" id="ARBA00023125"/>
    </source>
</evidence>
<dbReference type="PROSITE" id="PS51032">
    <property type="entry name" value="AP2_ERF"/>
    <property type="match status" value="1"/>
</dbReference>
<evidence type="ECO:0000256" key="6">
    <source>
        <dbReference type="ARBA" id="ARBA00024343"/>
    </source>
</evidence>
<dbReference type="Proteomes" id="UP001652623">
    <property type="component" value="Chromosome 7"/>
</dbReference>
<accession>A0A6P4BGU1</accession>